<dbReference type="GO" id="GO:0016020">
    <property type="term" value="C:membrane"/>
    <property type="evidence" value="ECO:0007669"/>
    <property type="project" value="InterPro"/>
</dbReference>
<dbReference type="RefSeq" id="WP_153341474.1">
    <property type="nucleotide sequence ID" value="NZ_WIVE01000007.1"/>
</dbReference>
<dbReference type="InterPro" id="IPR048254">
    <property type="entry name" value="CDP_ALCOHOL_P_TRANSF_CS"/>
</dbReference>
<dbReference type="Pfam" id="PF01066">
    <property type="entry name" value="CDP-OH_P_transf"/>
    <property type="match status" value="1"/>
</dbReference>
<dbReference type="GO" id="GO:0008654">
    <property type="term" value="P:phospholipid biosynthetic process"/>
    <property type="evidence" value="ECO:0007669"/>
    <property type="project" value="InterPro"/>
</dbReference>
<gene>
    <name evidence="4" type="ORF">GHC57_04150</name>
</gene>
<dbReference type="InterPro" id="IPR043130">
    <property type="entry name" value="CDP-OH_PTrfase_TM_dom"/>
</dbReference>
<protein>
    <submittedName>
        <fullName evidence="4">CDP-alcohol phosphatidyltransferase</fullName>
    </submittedName>
</protein>
<feature type="transmembrane region" description="Helical" evidence="3">
    <location>
        <begin position="110"/>
        <end position="129"/>
    </location>
</feature>
<keyword evidence="5" id="KW-1185">Reference proteome</keyword>
<comment type="caution">
    <text evidence="4">The sequence shown here is derived from an EMBL/GenBank/DDBJ whole genome shotgun (WGS) entry which is preliminary data.</text>
</comment>
<dbReference type="EMBL" id="WIVE01000007">
    <property type="protein sequence ID" value="MQX35705.1"/>
    <property type="molecule type" value="Genomic_DNA"/>
</dbReference>
<dbReference type="AlphaFoldDB" id="A0A7X1ZBW6"/>
<evidence type="ECO:0000256" key="2">
    <source>
        <dbReference type="RuleBase" id="RU003750"/>
    </source>
</evidence>
<sequence>MLSTQDPPADPRFRSRPTFGPEGPTGAFVSAALFGALGVVALSAVLPGAGVLAGAMALALYLVGATLAGRALARTYPFRRLGLCNLVTLGRLALVGALVAPTAAGVGPSWAVLAVAVVALTLDGVDGWMARRYGLVSAFGARFDMEVDSAFALVLALNAAIGSEAGALVVLLGLPRYAFLAAGMACPWMRPALPDRFSRKVVAVAHMAALIAMQAPLLPPSGAAVMAAAVAGLVGWSFARDILWLWRGRA</sequence>
<dbReference type="InterPro" id="IPR000462">
    <property type="entry name" value="CDP-OH_P_trans"/>
</dbReference>
<keyword evidence="3" id="KW-0472">Membrane</keyword>
<proteinExistence type="inferred from homology"/>
<name>A0A7X1ZBW6_9PROT</name>
<dbReference type="Gene3D" id="1.20.120.1760">
    <property type="match status" value="1"/>
</dbReference>
<evidence type="ECO:0000256" key="3">
    <source>
        <dbReference type="SAM" id="Phobius"/>
    </source>
</evidence>
<reference evidence="4 5" key="1">
    <citation type="submission" date="2019-10" db="EMBL/GenBank/DDBJ databases">
        <title>Draft whole-genome sequence of the purple nonsulfur photosynthetic bacterium Roseospira navarrensis DSM 15114.</title>
        <authorList>
            <person name="Kyndt J.A."/>
            <person name="Meyer T.E."/>
        </authorList>
    </citation>
    <scope>NUCLEOTIDE SEQUENCE [LARGE SCALE GENOMIC DNA]</scope>
    <source>
        <strain evidence="4 5">DSM 15114</strain>
    </source>
</reference>
<comment type="similarity">
    <text evidence="2">Belongs to the CDP-alcohol phosphatidyltransferase class-I family.</text>
</comment>
<feature type="transmembrane region" description="Helical" evidence="3">
    <location>
        <begin position="25"/>
        <end position="45"/>
    </location>
</feature>
<dbReference type="Proteomes" id="UP000434582">
    <property type="component" value="Unassembled WGS sequence"/>
</dbReference>
<keyword evidence="3" id="KW-1133">Transmembrane helix</keyword>
<accession>A0A7X1ZBW6</accession>
<keyword evidence="3" id="KW-0812">Transmembrane</keyword>
<dbReference type="GO" id="GO:0016780">
    <property type="term" value="F:phosphotransferase activity, for other substituted phosphate groups"/>
    <property type="evidence" value="ECO:0007669"/>
    <property type="project" value="InterPro"/>
</dbReference>
<dbReference type="OrthoDB" id="9782011at2"/>
<keyword evidence="1 2" id="KW-0808">Transferase</keyword>
<feature type="transmembrane region" description="Helical" evidence="3">
    <location>
        <begin position="224"/>
        <end position="246"/>
    </location>
</feature>
<feature type="transmembrane region" description="Helical" evidence="3">
    <location>
        <begin position="81"/>
        <end position="104"/>
    </location>
</feature>
<evidence type="ECO:0000313" key="4">
    <source>
        <dbReference type="EMBL" id="MQX35705.1"/>
    </source>
</evidence>
<dbReference type="PROSITE" id="PS00379">
    <property type="entry name" value="CDP_ALCOHOL_P_TRANSF"/>
    <property type="match status" value="1"/>
</dbReference>
<organism evidence="4 5">
    <name type="scientific">Roseospira navarrensis</name>
    <dbReference type="NCBI Taxonomy" id="140058"/>
    <lineage>
        <taxon>Bacteria</taxon>
        <taxon>Pseudomonadati</taxon>
        <taxon>Pseudomonadota</taxon>
        <taxon>Alphaproteobacteria</taxon>
        <taxon>Rhodospirillales</taxon>
        <taxon>Rhodospirillaceae</taxon>
        <taxon>Roseospira</taxon>
    </lineage>
</organism>
<evidence type="ECO:0000256" key="1">
    <source>
        <dbReference type="ARBA" id="ARBA00022679"/>
    </source>
</evidence>
<feature type="transmembrane region" description="Helical" evidence="3">
    <location>
        <begin position="51"/>
        <end position="69"/>
    </location>
</feature>
<evidence type="ECO:0000313" key="5">
    <source>
        <dbReference type="Proteomes" id="UP000434582"/>
    </source>
</evidence>